<comment type="caution">
    <text evidence="7">Lacks conserved residue(s) required for the propagation of feature annotation.</text>
</comment>
<comment type="function">
    <text evidence="8">Involved in the biosynthesis of the chorismate, which leads to the biosynthesis of aromatic amino acids. Catalyzes the reversible NADPH linked reduction of 3-dehydroshikimate (DHSA) to yield shikimate (SA).</text>
</comment>
<evidence type="ECO:0000256" key="8">
    <source>
        <dbReference type="HAMAP-Rule" id="MF_00222"/>
    </source>
</evidence>
<dbReference type="RefSeq" id="WP_213499382.1">
    <property type="nucleotide sequence ID" value="NZ_CP074694.1"/>
</dbReference>
<comment type="similarity">
    <text evidence="8">Belongs to the shikimate dehydrogenase family.</text>
</comment>
<evidence type="ECO:0000256" key="1">
    <source>
        <dbReference type="ARBA" id="ARBA00004871"/>
    </source>
</evidence>
<dbReference type="GO" id="GO:0004764">
    <property type="term" value="F:shikimate 3-dehydrogenase (NADP+) activity"/>
    <property type="evidence" value="ECO:0007669"/>
    <property type="project" value="UniProtKB-UniRule"/>
</dbReference>
<feature type="binding site" evidence="8">
    <location>
        <begin position="237"/>
        <end position="239"/>
    </location>
    <ligand>
        <name>shikimate</name>
        <dbReference type="ChEBI" id="CHEBI:36208"/>
    </ligand>
</feature>
<evidence type="ECO:0000256" key="2">
    <source>
        <dbReference type="ARBA" id="ARBA00022605"/>
    </source>
</evidence>
<feature type="binding site" evidence="8">
    <location>
        <position position="300"/>
    </location>
    <ligand>
        <name>NADP(+)</name>
        <dbReference type="ChEBI" id="CHEBI:58349"/>
    </ligand>
</feature>
<keyword evidence="3 8" id="KW-0521">NADP</keyword>
<gene>
    <name evidence="8 12" type="primary">aroE</name>
    <name evidence="7" type="synonym">aroD</name>
    <name evidence="12" type="ORF">KIH39_11040</name>
</gene>
<evidence type="ECO:0000313" key="13">
    <source>
        <dbReference type="Proteomes" id="UP000676194"/>
    </source>
</evidence>
<keyword evidence="2 7" id="KW-0028">Amino-acid biosynthesis</keyword>
<dbReference type="KEGG" id="tsph:KIH39_11040"/>
<keyword evidence="13" id="KW-1185">Reference proteome</keyword>
<proteinExistence type="inferred from homology"/>
<evidence type="ECO:0000256" key="6">
    <source>
        <dbReference type="ARBA" id="ARBA00049442"/>
    </source>
</evidence>
<evidence type="ECO:0000256" key="3">
    <source>
        <dbReference type="ARBA" id="ARBA00022857"/>
    </source>
</evidence>
<keyword evidence="7" id="KW-0456">Lyase</keyword>
<dbReference type="Pfam" id="PF01487">
    <property type="entry name" value="DHquinase_I"/>
    <property type="match status" value="1"/>
</dbReference>
<keyword evidence="5 7" id="KW-0057">Aromatic amino acid biosynthesis</keyword>
<comment type="pathway">
    <text evidence="7">Metabolic intermediate biosynthesis; chorismate biosynthesis; chorismate from D-erythrose 4-phosphate and phosphoenolpyruvate: step 3/7.</text>
</comment>
<evidence type="ECO:0000259" key="10">
    <source>
        <dbReference type="Pfam" id="PF08501"/>
    </source>
</evidence>
<feature type="binding site" evidence="7">
    <location>
        <position position="180"/>
    </location>
    <ligand>
        <name>3-dehydroquinate</name>
        <dbReference type="ChEBI" id="CHEBI:32364"/>
    </ligand>
</feature>
<dbReference type="HAMAP" id="MF_00222">
    <property type="entry name" value="Shikimate_DH_AroE"/>
    <property type="match status" value="1"/>
</dbReference>
<dbReference type="Pfam" id="PF08501">
    <property type="entry name" value="Shikimate_dh_N"/>
    <property type="match status" value="1"/>
</dbReference>
<comment type="catalytic activity">
    <reaction evidence="7">
        <text>3-dehydroquinate = 3-dehydroshikimate + H2O</text>
        <dbReference type="Rhea" id="RHEA:21096"/>
        <dbReference type="ChEBI" id="CHEBI:15377"/>
        <dbReference type="ChEBI" id="CHEBI:16630"/>
        <dbReference type="ChEBI" id="CHEBI:32364"/>
        <dbReference type="EC" id="4.2.1.10"/>
    </reaction>
</comment>
<feature type="domain" description="Shikimate dehydrogenase substrate binding N-terminal" evidence="10">
    <location>
        <begin position="229"/>
        <end position="311"/>
    </location>
</feature>
<dbReference type="GO" id="GO:0003855">
    <property type="term" value="F:3-dehydroquinate dehydratase activity"/>
    <property type="evidence" value="ECO:0007669"/>
    <property type="project" value="UniProtKB-UniRule"/>
</dbReference>
<dbReference type="Pfam" id="PF01488">
    <property type="entry name" value="Shikimate_DH"/>
    <property type="match status" value="1"/>
</dbReference>
<dbReference type="InterPro" id="IPR046346">
    <property type="entry name" value="Aminoacid_DH-like_N_sf"/>
</dbReference>
<dbReference type="SUPFAM" id="SSF51735">
    <property type="entry name" value="NAD(P)-binding Rossmann-fold domains"/>
    <property type="match status" value="1"/>
</dbReference>
<keyword evidence="7" id="KW-0704">Schiff base</keyword>
<dbReference type="GO" id="GO:0005829">
    <property type="term" value="C:cytosol"/>
    <property type="evidence" value="ECO:0007669"/>
    <property type="project" value="TreeGrafter"/>
</dbReference>
<feature type="active site" description="Schiff-base intermediate with substrate" evidence="7">
    <location>
        <position position="142"/>
    </location>
</feature>
<dbReference type="InterPro" id="IPR013708">
    <property type="entry name" value="Shikimate_DH-bd_N"/>
</dbReference>
<feature type="active site" description="Proton acceptor" evidence="8">
    <location>
        <position position="288"/>
    </location>
</feature>
<protein>
    <recommendedName>
        <fullName evidence="7 8">Multifunctional fusion protein</fullName>
    </recommendedName>
    <domain>
        <recommendedName>
            <fullName evidence="7">3-dehydroquinate dehydratase</fullName>
            <shortName evidence="7">3-dehydroquinase</shortName>
            <ecNumber evidence="7">4.2.1.10</ecNumber>
        </recommendedName>
        <alternativeName>
            <fullName evidence="7">Type I DHQase</fullName>
        </alternativeName>
        <alternativeName>
            <fullName evidence="7">Type I dehydroquinase</fullName>
            <shortName evidence="7">DHQ1</shortName>
        </alternativeName>
    </domain>
    <domain>
        <recommendedName>
            <fullName evidence="8">Shikimate dehydrogenase (NADP(+))</fullName>
            <shortName evidence="8">SDH</shortName>
            <ecNumber evidence="8">1.1.1.25</ecNumber>
        </recommendedName>
    </domain>
</protein>
<dbReference type="InterPro" id="IPR022893">
    <property type="entry name" value="Shikimate_DH_fam"/>
</dbReference>
<comment type="subunit">
    <text evidence="7">Homodimer.</text>
</comment>
<dbReference type="InterPro" id="IPR006151">
    <property type="entry name" value="Shikm_DH/Glu-tRNA_Rdtase"/>
</dbReference>
<dbReference type="AlphaFoldDB" id="A0A8E6BAK6"/>
<evidence type="ECO:0000259" key="11">
    <source>
        <dbReference type="Pfam" id="PF18317"/>
    </source>
</evidence>
<dbReference type="EMBL" id="CP074694">
    <property type="protein sequence ID" value="QVL34412.1"/>
    <property type="molecule type" value="Genomic_DNA"/>
</dbReference>
<feature type="domain" description="Quinate/shikimate 5-dehydrogenase/glutamyl-tRNA reductase" evidence="9">
    <location>
        <begin position="346"/>
        <end position="414"/>
    </location>
</feature>
<dbReference type="GO" id="GO:0050661">
    <property type="term" value="F:NADP binding"/>
    <property type="evidence" value="ECO:0007669"/>
    <property type="project" value="InterPro"/>
</dbReference>
<feature type="binding site" evidence="8">
    <location>
        <begin position="356"/>
        <end position="360"/>
    </location>
    <ligand>
        <name>NADP(+)</name>
        <dbReference type="ChEBI" id="CHEBI:58349"/>
    </ligand>
</feature>
<dbReference type="Proteomes" id="UP000676194">
    <property type="component" value="Chromosome"/>
</dbReference>
<dbReference type="InterPro" id="IPR041121">
    <property type="entry name" value="SDH_C"/>
</dbReference>
<name>A0A8E6BAK6_9BACT</name>
<feature type="binding site" evidence="8">
    <location>
        <position position="284"/>
    </location>
    <ligand>
        <name>shikimate</name>
        <dbReference type="ChEBI" id="CHEBI:36208"/>
    </ligand>
</feature>
<dbReference type="GO" id="GO:0008652">
    <property type="term" value="P:amino acid biosynthetic process"/>
    <property type="evidence" value="ECO:0007669"/>
    <property type="project" value="UniProtKB-KW"/>
</dbReference>
<evidence type="ECO:0000313" key="12">
    <source>
        <dbReference type="EMBL" id="QVL34412.1"/>
    </source>
</evidence>
<dbReference type="Pfam" id="PF18317">
    <property type="entry name" value="SDH_C"/>
    <property type="match status" value="1"/>
</dbReference>
<evidence type="ECO:0000256" key="5">
    <source>
        <dbReference type="ARBA" id="ARBA00023141"/>
    </source>
</evidence>
<comment type="catalytic activity">
    <reaction evidence="6 8">
        <text>shikimate + NADP(+) = 3-dehydroshikimate + NADPH + H(+)</text>
        <dbReference type="Rhea" id="RHEA:17737"/>
        <dbReference type="ChEBI" id="CHEBI:15378"/>
        <dbReference type="ChEBI" id="CHEBI:16630"/>
        <dbReference type="ChEBI" id="CHEBI:36208"/>
        <dbReference type="ChEBI" id="CHEBI:57783"/>
        <dbReference type="ChEBI" id="CHEBI:58349"/>
        <dbReference type="EC" id="1.1.1.25"/>
    </reaction>
</comment>
<dbReference type="InterPro" id="IPR036291">
    <property type="entry name" value="NAD(P)-bd_dom_sf"/>
</dbReference>
<feature type="binding site" evidence="8">
    <location>
        <position position="324"/>
    </location>
    <ligand>
        <name>shikimate</name>
        <dbReference type="ChEBI" id="CHEBI:36208"/>
    </ligand>
</feature>
<feature type="binding site" evidence="7">
    <location>
        <begin position="36"/>
        <end position="38"/>
    </location>
    <ligand>
        <name>3-dehydroquinate</name>
        <dbReference type="ChEBI" id="CHEBI:32364"/>
    </ligand>
</feature>
<comment type="pathway">
    <text evidence="1 8">Metabolic intermediate biosynthesis; chorismate biosynthesis; chorismate from D-erythrose 4-phosphate and phosphoenolpyruvate: step 4/7.</text>
</comment>
<organism evidence="12 13">
    <name type="scientific">Telmatocola sphagniphila</name>
    <dbReference type="NCBI Taxonomy" id="1123043"/>
    <lineage>
        <taxon>Bacteria</taxon>
        <taxon>Pseudomonadati</taxon>
        <taxon>Planctomycetota</taxon>
        <taxon>Planctomycetia</taxon>
        <taxon>Gemmatales</taxon>
        <taxon>Gemmataceae</taxon>
    </lineage>
</organism>
<feature type="binding site" evidence="8">
    <location>
        <position position="471"/>
    </location>
    <ligand>
        <name>shikimate</name>
        <dbReference type="ChEBI" id="CHEBI:36208"/>
    </ligand>
</feature>
<keyword evidence="4 8" id="KW-0560">Oxidoreductase</keyword>
<accession>A0A8E6BAK6</accession>
<evidence type="ECO:0000259" key="9">
    <source>
        <dbReference type="Pfam" id="PF01488"/>
    </source>
</evidence>
<dbReference type="GO" id="GO:0009423">
    <property type="term" value="P:chorismate biosynthetic process"/>
    <property type="evidence" value="ECO:0007669"/>
    <property type="project" value="UniProtKB-UniRule"/>
</dbReference>
<feature type="binding site" evidence="8">
    <location>
        <position position="464"/>
    </location>
    <ligand>
        <name>NADP(+)</name>
        <dbReference type="ChEBI" id="CHEBI:58349"/>
    </ligand>
</feature>
<dbReference type="GO" id="GO:0009073">
    <property type="term" value="P:aromatic amino acid family biosynthetic process"/>
    <property type="evidence" value="ECO:0007669"/>
    <property type="project" value="UniProtKB-KW"/>
</dbReference>
<comment type="function">
    <text evidence="7">Involved in the third step of the chorismate pathway, which leads to the biosynthesis of aromatic amino acids. Catalyzes the cis-dehydration of 3-dehydroquinate (DHQ) and introduces the first double bond of the aromatic ring to yield 3-dehydroshikimate.</text>
</comment>
<dbReference type="Gene3D" id="3.20.20.70">
    <property type="entry name" value="Aldolase class I"/>
    <property type="match status" value="1"/>
</dbReference>
<evidence type="ECO:0000256" key="4">
    <source>
        <dbReference type="ARBA" id="ARBA00023002"/>
    </source>
</evidence>
<dbReference type="Gene3D" id="3.40.50.10860">
    <property type="entry name" value="Leucine Dehydrogenase, chain A, domain 1"/>
    <property type="match status" value="1"/>
</dbReference>
<reference evidence="12" key="1">
    <citation type="submission" date="2021-05" db="EMBL/GenBank/DDBJ databases">
        <title>Complete genome sequence of the cellulolytic planctomycete Telmatocola sphagniphila SP2T and characterization of the first cellulase from planctomycetes.</title>
        <authorList>
            <person name="Rakitin A.L."/>
            <person name="Beletsky A.V."/>
            <person name="Naumoff D.G."/>
            <person name="Kulichevskaya I.S."/>
            <person name="Mardanov A.V."/>
            <person name="Ravin N.V."/>
            <person name="Dedysh S.N."/>
        </authorList>
    </citation>
    <scope>NUCLEOTIDE SEQUENCE</scope>
    <source>
        <strain evidence="12">SP2T</strain>
    </source>
</reference>
<feature type="binding site" evidence="8">
    <location>
        <position position="443"/>
    </location>
    <ligand>
        <name>shikimate</name>
        <dbReference type="ChEBI" id="CHEBI:36208"/>
    </ligand>
</feature>
<dbReference type="Gene3D" id="3.40.50.720">
    <property type="entry name" value="NAD(P)-binding Rossmann-like Domain"/>
    <property type="match status" value="1"/>
</dbReference>
<feature type="binding site" evidence="7">
    <location>
        <position position="64"/>
    </location>
    <ligand>
        <name>3-dehydroquinate</name>
        <dbReference type="ChEBI" id="CHEBI:32364"/>
    </ligand>
</feature>
<dbReference type="PANTHER" id="PTHR21089">
    <property type="entry name" value="SHIKIMATE DEHYDROGENASE"/>
    <property type="match status" value="1"/>
</dbReference>
<dbReference type="InterPro" id="IPR011342">
    <property type="entry name" value="Shikimate_DH"/>
</dbReference>
<evidence type="ECO:0000256" key="7">
    <source>
        <dbReference type="HAMAP-Rule" id="MF_00214"/>
    </source>
</evidence>
<dbReference type="PANTHER" id="PTHR21089:SF1">
    <property type="entry name" value="BIFUNCTIONAL 3-DEHYDROQUINATE DEHYDRATASE_SHIKIMATE DEHYDROGENASE, CHLOROPLASTIC"/>
    <property type="match status" value="1"/>
</dbReference>
<dbReference type="SUPFAM" id="SSF53223">
    <property type="entry name" value="Aminoacid dehydrogenase-like, N-terminal domain"/>
    <property type="match status" value="1"/>
</dbReference>
<dbReference type="HAMAP" id="MF_00214">
    <property type="entry name" value="AroD"/>
    <property type="match status" value="1"/>
</dbReference>
<feature type="domain" description="SDH C-terminal" evidence="11">
    <location>
        <begin position="464"/>
        <end position="493"/>
    </location>
</feature>
<sequence>MSLVPDRICVIVGRTRHKMVTVELDEAVKRGAKFIELRLDYLAKAVDFQRLLPMKKCPWVATLRRRVDGGRWGGTEDERKMVMRQAIVAGFEWVDLETDIADEIKRFKDVKRIISYHNFKETPSDLEGIFRNMLKQDGDIYKVAVMAQSPADNMRVLKLIQNSSKPVIAHCMGEMGMPSRILSLKYGAPFIYAAFNKERGIAPGLPSMEEVRRDFQVESINKQTQVFGVLGDPVGHSFSPLLHNQVYKELGINAVYLPFRVPRGALPQALKSFHAIPVDGYSVTIPHKEAAASISSHIDDRVAETQAANTLVRKSDGFHAFNTDYEAAVDSLQANMPTLEDGHPRALNKCNAMILGAGGSARAIAHALHKVGANIKITSRTMDRAMKLADEVKGKAIEWEARHNGECDILINCTPIGMFPDVDQTPIHHSYLKPDMIVFDIIYTPENTLLIKNARSRNCKAISGLEMFIRQAAAQIQLFTNQAPDLTQMREIMRRALSPANYTRPQEEEKTEPVE</sequence>
<feature type="binding site" evidence="8">
    <location>
        <position position="441"/>
    </location>
    <ligand>
        <name>NADP(+)</name>
        <dbReference type="ChEBI" id="CHEBI:58349"/>
    </ligand>
</feature>
<dbReference type="EC" id="1.1.1.25" evidence="8"/>
<dbReference type="CDD" id="cd00502">
    <property type="entry name" value="DHQase_I"/>
    <property type="match status" value="1"/>
</dbReference>
<dbReference type="EC" id="4.2.1.10" evidence="7"/>
<dbReference type="InterPro" id="IPR013785">
    <property type="entry name" value="Aldolase_TIM"/>
</dbReference>
<comment type="similarity">
    <text evidence="7">Belongs to the type-I 3-dehydroquinase family.</text>
</comment>
<dbReference type="UniPathway" id="UPA00053">
    <property type="reaction ID" value="UER00086"/>
</dbReference>
<dbReference type="InterPro" id="IPR001381">
    <property type="entry name" value="DHquinase_I"/>
</dbReference>
<dbReference type="GO" id="GO:0019632">
    <property type="term" value="P:shikimate metabolic process"/>
    <property type="evidence" value="ECO:0007669"/>
    <property type="project" value="InterPro"/>
</dbReference>
<dbReference type="CDD" id="cd01065">
    <property type="entry name" value="NAD_bind_Shikimate_DH"/>
    <property type="match status" value="1"/>
</dbReference>
<feature type="active site" description="Proton donor/acceptor" evidence="7">
    <location>
        <position position="117"/>
    </location>
</feature>
<dbReference type="SUPFAM" id="SSF51569">
    <property type="entry name" value="Aldolase"/>
    <property type="match status" value="1"/>
</dbReference>
<dbReference type="NCBIfam" id="TIGR00507">
    <property type="entry name" value="aroE"/>
    <property type="match status" value="1"/>
</dbReference>
<feature type="binding site" evidence="8">
    <location>
        <position position="309"/>
    </location>
    <ligand>
        <name>shikimate</name>
        <dbReference type="ChEBI" id="CHEBI:36208"/>
    </ligand>
</feature>